<evidence type="ECO:0000256" key="12">
    <source>
        <dbReference type="HAMAP-Rule" id="MF_00942"/>
    </source>
</evidence>
<evidence type="ECO:0000256" key="9">
    <source>
        <dbReference type="ARBA" id="ARBA00023204"/>
    </source>
</evidence>
<keyword evidence="15" id="KW-0540">Nuclease</keyword>
<dbReference type="InterPro" id="IPR000445">
    <property type="entry name" value="HhH_motif"/>
</dbReference>
<dbReference type="CDD" id="cd00056">
    <property type="entry name" value="ENDO3c"/>
    <property type="match status" value="1"/>
</dbReference>
<evidence type="ECO:0000256" key="10">
    <source>
        <dbReference type="ARBA" id="ARBA00023239"/>
    </source>
</evidence>
<evidence type="ECO:0000256" key="4">
    <source>
        <dbReference type="ARBA" id="ARBA00022763"/>
    </source>
</evidence>
<feature type="binding site" evidence="12">
    <location>
        <position position="193"/>
    </location>
    <ligand>
        <name>[4Fe-4S] cluster</name>
        <dbReference type="ChEBI" id="CHEBI:49883"/>
    </ligand>
</feature>
<dbReference type="EC" id="4.2.99.18" evidence="12"/>
<dbReference type="EMBL" id="CP029077">
    <property type="protein sequence ID" value="QED23640.1"/>
    <property type="molecule type" value="Genomic_DNA"/>
</dbReference>
<dbReference type="InterPro" id="IPR005759">
    <property type="entry name" value="Nth"/>
</dbReference>
<keyword evidence="11 12" id="KW-0326">Glycosidase</keyword>
<evidence type="ECO:0000256" key="2">
    <source>
        <dbReference type="ARBA" id="ARBA00022485"/>
    </source>
</evidence>
<evidence type="ECO:0000256" key="1">
    <source>
        <dbReference type="ARBA" id="ARBA00008343"/>
    </source>
</evidence>
<feature type="binding site" evidence="12">
    <location>
        <position position="196"/>
    </location>
    <ligand>
        <name>[4Fe-4S] cluster</name>
        <dbReference type="ChEBI" id="CHEBI:49883"/>
    </ligand>
</feature>
<keyword evidence="4 12" id="KW-0227">DNA damage</keyword>
<feature type="binding site" evidence="12">
    <location>
        <position position="202"/>
    </location>
    <ligand>
        <name>[4Fe-4S] cluster</name>
        <dbReference type="ChEBI" id="CHEBI:49883"/>
    </ligand>
</feature>
<evidence type="ECO:0000256" key="11">
    <source>
        <dbReference type="ARBA" id="ARBA00023295"/>
    </source>
</evidence>
<dbReference type="PIRSF" id="PIRSF001435">
    <property type="entry name" value="Nth"/>
    <property type="match status" value="1"/>
</dbReference>
<keyword evidence="8 12" id="KW-0238">DNA-binding</keyword>
<dbReference type="GO" id="GO:0051539">
    <property type="term" value="F:4 iron, 4 sulfur cluster binding"/>
    <property type="evidence" value="ECO:0007669"/>
    <property type="project" value="UniProtKB-UniRule"/>
</dbReference>
<keyword evidence="9 12" id="KW-0234">DNA repair</keyword>
<evidence type="ECO:0000259" key="14">
    <source>
        <dbReference type="SMART" id="SM00478"/>
    </source>
</evidence>
<dbReference type="SMART" id="SM00278">
    <property type="entry name" value="HhH1"/>
    <property type="match status" value="1"/>
</dbReference>
<dbReference type="AlphaFoldDB" id="A0A5B8XEH0"/>
<keyword evidence="5 12" id="KW-0378">Hydrolase</keyword>
<comment type="similarity">
    <text evidence="1 12">Belongs to the Nth/MutY family.</text>
</comment>
<dbReference type="Proteomes" id="UP000321934">
    <property type="component" value="Chromosome"/>
</dbReference>
<keyword evidence="16" id="KW-1185">Reference proteome</keyword>
<dbReference type="FunFam" id="1.10.1670.10:FF:000001">
    <property type="entry name" value="Endonuclease III"/>
    <property type="match status" value="1"/>
</dbReference>
<evidence type="ECO:0000256" key="7">
    <source>
        <dbReference type="ARBA" id="ARBA00023014"/>
    </source>
</evidence>
<proteinExistence type="inferred from homology"/>
<dbReference type="PANTHER" id="PTHR10359:SF18">
    <property type="entry name" value="ENDONUCLEASE III"/>
    <property type="match status" value="1"/>
</dbReference>
<keyword evidence="7 12" id="KW-0411">Iron-sulfur</keyword>
<evidence type="ECO:0000313" key="16">
    <source>
        <dbReference type="Proteomes" id="UP000321934"/>
    </source>
</evidence>
<feature type="binding site" evidence="12">
    <location>
        <position position="186"/>
    </location>
    <ligand>
        <name>[4Fe-4S] cluster</name>
        <dbReference type="ChEBI" id="CHEBI:49883"/>
    </ligand>
</feature>
<dbReference type="InterPro" id="IPR003583">
    <property type="entry name" value="Hlx-hairpin-Hlx_DNA-bd_motif"/>
</dbReference>
<dbReference type="Gene3D" id="1.10.1670.10">
    <property type="entry name" value="Helix-hairpin-Helix base-excision DNA repair enzymes (C-terminal)"/>
    <property type="match status" value="1"/>
</dbReference>
<dbReference type="OrthoDB" id="9800977at2"/>
<keyword evidence="6 12" id="KW-0408">Iron</keyword>
<dbReference type="InterPro" id="IPR023170">
    <property type="entry name" value="HhH_base_excis_C"/>
</dbReference>
<dbReference type="RefSeq" id="WP_146820904.1">
    <property type="nucleotide sequence ID" value="NZ_CP029077.1"/>
</dbReference>
<protein>
    <recommendedName>
        <fullName evidence="12">Endonuclease III</fullName>
        <ecNumber evidence="12">4.2.99.18</ecNumber>
    </recommendedName>
    <alternativeName>
        <fullName evidence="12">DNA-(apurinic or apyrimidinic site) lyase</fullName>
    </alternativeName>
</protein>
<dbReference type="InterPro" id="IPR003265">
    <property type="entry name" value="HhH-GPD_domain"/>
</dbReference>
<sequence length="207" mass="23707">MTNILKLKEISKILIKSFPNPQTELHYTNHFTLLIAIILSAQTTDKMVNIATNTLFKLINTPQDLINLGIDELKLHIKILNYYNTKAQNIIKTAHILNQMQSIPNTLEDLMKLPGVGRKTANVFLNVALDKPTIAVDTHVFRLTNRIFNANFTKPEDAEKFLLQINSHSLKKHTHHLLILHGRYVCKAKKPDCKNCKISHLCSYFNQ</sequence>
<comment type="cofactor">
    <cofactor evidence="12">
        <name>[4Fe-4S] cluster</name>
        <dbReference type="ChEBI" id="CHEBI:49883"/>
    </cofactor>
    <text evidence="12">Binds 1 [4Fe-4S] cluster.</text>
</comment>
<dbReference type="SMART" id="SM00478">
    <property type="entry name" value="ENDO3c"/>
    <property type="match status" value="1"/>
</dbReference>
<evidence type="ECO:0000256" key="5">
    <source>
        <dbReference type="ARBA" id="ARBA00022801"/>
    </source>
</evidence>
<dbReference type="GO" id="GO:0006285">
    <property type="term" value="P:base-excision repair, AP site formation"/>
    <property type="evidence" value="ECO:0007669"/>
    <property type="project" value="TreeGrafter"/>
</dbReference>
<accession>A0A5B8XEH0</accession>
<dbReference type="Pfam" id="PF00633">
    <property type="entry name" value="HHH"/>
    <property type="match status" value="1"/>
</dbReference>
<dbReference type="HAMAP" id="MF_00942">
    <property type="entry name" value="Nth"/>
    <property type="match status" value="1"/>
</dbReference>
<name>A0A5B8XEH0_9RICK</name>
<keyword evidence="15" id="KW-0255">Endonuclease</keyword>
<dbReference type="GO" id="GO:0140078">
    <property type="term" value="F:class I DNA-(apurinic or apyrimidinic site) endonuclease activity"/>
    <property type="evidence" value="ECO:0007669"/>
    <property type="project" value="UniProtKB-EC"/>
</dbReference>
<evidence type="ECO:0000256" key="3">
    <source>
        <dbReference type="ARBA" id="ARBA00022723"/>
    </source>
</evidence>
<dbReference type="GO" id="GO:0046872">
    <property type="term" value="F:metal ion binding"/>
    <property type="evidence" value="ECO:0007669"/>
    <property type="project" value="UniProtKB-KW"/>
</dbReference>
<keyword evidence="2 12" id="KW-0004">4Fe-4S</keyword>
<evidence type="ECO:0000313" key="15">
    <source>
        <dbReference type="EMBL" id="QED23640.1"/>
    </source>
</evidence>
<dbReference type="FunFam" id="1.10.340.30:FF:000001">
    <property type="entry name" value="Endonuclease III"/>
    <property type="match status" value="1"/>
</dbReference>
<reference evidence="15 16" key="1">
    <citation type="journal article" date="2019" name="ISME J.">
        <title>Deianiraea, an extracellular bacterium associated with the ciliate Paramecium, suggests an alternative scenario for the evolution of Rickettsiales.</title>
        <authorList>
            <person name="Castelli M."/>
            <person name="Sabaneyeva E."/>
            <person name="Lanzoni O."/>
            <person name="Lebedeva N."/>
            <person name="Floriano A.M."/>
            <person name="Gaiarsa S."/>
            <person name="Benken K."/>
            <person name="Modeo L."/>
            <person name="Bandi C."/>
            <person name="Potekhin A."/>
            <person name="Sassera D."/>
            <person name="Petroni G."/>
        </authorList>
    </citation>
    <scope>NUCLEOTIDE SEQUENCE [LARGE SCALE GENOMIC DNA]</scope>
    <source>
        <strain evidence="15">CyL4-1</strain>
    </source>
</reference>
<keyword evidence="3 12" id="KW-0479">Metal-binding</keyword>
<dbReference type="InterPro" id="IPR011257">
    <property type="entry name" value="DNA_glycosylase"/>
</dbReference>
<feature type="domain" description="HhH-GPD" evidence="14">
    <location>
        <begin position="39"/>
        <end position="184"/>
    </location>
</feature>
<dbReference type="NCBIfam" id="TIGR01083">
    <property type="entry name" value="nth"/>
    <property type="match status" value="1"/>
</dbReference>
<evidence type="ECO:0000256" key="8">
    <source>
        <dbReference type="ARBA" id="ARBA00023125"/>
    </source>
</evidence>
<dbReference type="PANTHER" id="PTHR10359">
    <property type="entry name" value="A/G-SPECIFIC ADENINE GLYCOSYLASE/ENDONUCLEASE III"/>
    <property type="match status" value="1"/>
</dbReference>
<feature type="domain" description="Helix-hairpin-helix DNA-binding motif class 1" evidence="13">
    <location>
        <begin position="108"/>
        <end position="127"/>
    </location>
</feature>
<dbReference type="GO" id="GO:0019104">
    <property type="term" value="F:DNA N-glycosylase activity"/>
    <property type="evidence" value="ECO:0007669"/>
    <property type="project" value="UniProtKB-UniRule"/>
</dbReference>
<comment type="catalytic activity">
    <reaction evidence="12">
        <text>2'-deoxyribonucleotide-(2'-deoxyribose 5'-phosphate)-2'-deoxyribonucleotide-DNA = a 3'-end 2'-deoxyribonucleotide-(2,3-dehydro-2,3-deoxyribose 5'-phosphate)-DNA + a 5'-end 5'-phospho-2'-deoxyribonucleoside-DNA + H(+)</text>
        <dbReference type="Rhea" id="RHEA:66592"/>
        <dbReference type="Rhea" id="RHEA-COMP:13180"/>
        <dbReference type="Rhea" id="RHEA-COMP:16897"/>
        <dbReference type="Rhea" id="RHEA-COMP:17067"/>
        <dbReference type="ChEBI" id="CHEBI:15378"/>
        <dbReference type="ChEBI" id="CHEBI:136412"/>
        <dbReference type="ChEBI" id="CHEBI:157695"/>
        <dbReference type="ChEBI" id="CHEBI:167181"/>
        <dbReference type="EC" id="4.2.99.18"/>
    </reaction>
</comment>
<comment type="function">
    <text evidence="12">DNA repair enzyme that has both DNA N-glycosylase activity and AP-lyase activity. The DNA N-glycosylase activity releases various damaged pyrimidines from DNA by cleaving the N-glycosidic bond, leaving an AP (apurinic/apyrimidinic) site. The AP-lyase activity cleaves the phosphodiester bond 3' to the AP site by a beta-elimination, leaving a 3'-terminal unsaturated sugar and a product with a terminal 5'-phosphate.</text>
</comment>
<dbReference type="Gene3D" id="1.10.340.30">
    <property type="entry name" value="Hypothetical protein, domain 2"/>
    <property type="match status" value="1"/>
</dbReference>
<dbReference type="SUPFAM" id="SSF48150">
    <property type="entry name" value="DNA-glycosylase"/>
    <property type="match status" value="1"/>
</dbReference>
<keyword evidence="10 12" id="KW-0456">Lyase</keyword>
<evidence type="ECO:0000259" key="13">
    <source>
        <dbReference type="SMART" id="SM00278"/>
    </source>
</evidence>
<dbReference type="Pfam" id="PF00730">
    <property type="entry name" value="HhH-GPD"/>
    <property type="match status" value="1"/>
</dbReference>
<organism evidence="15 16">
    <name type="scientific">Candidatus Deianiraea vastatrix</name>
    <dbReference type="NCBI Taxonomy" id="2163644"/>
    <lineage>
        <taxon>Bacteria</taxon>
        <taxon>Pseudomonadati</taxon>
        <taxon>Pseudomonadota</taxon>
        <taxon>Alphaproteobacteria</taxon>
        <taxon>Rickettsiales</taxon>
        <taxon>Candidatus Deianiraeaceae</taxon>
        <taxon>Candidatus Deianiraea</taxon>
    </lineage>
</organism>
<gene>
    <name evidence="12" type="primary">nth</name>
    <name evidence="15" type="ORF">Deia_00853</name>
</gene>
<evidence type="ECO:0000256" key="6">
    <source>
        <dbReference type="ARBA" id="ARBA00023004"/>
    </source>
</evidence>
<dbReference type="GO" id="GO:0003677">
    <property type="term" value="F:DNA binding"/>
    <property type="evidence" value="ECO:0007669"/>
    <property type="project" value="UniProtKB-UniRule"/>
</dbReference>